<feature type="transmembrane region" description="Helical" evidence="10">
    <location>
        <begin position="446"/>
        <end position="467"/>
    </location>
</feature>
<keyword evidence="13" id="KW-0969">Cilium</keyword>
<evidence type="ECO:0000256" key="3">
    <source>
        <dbReference type="ARBA" id="ARBA00007971"/>
    </source>
</evidence>
<keyword evidence="8 9" id="KW-0975">Bacterial flagellum</keyword>
<dbReference type="Gene3D" id="3.30.300.30">
    <property type="match status" value="1"/>
</dbReference>
<dbReference type="PANTHER" id="PTHR30046:SF0">
    <property type="entry name" value="FLAGELLAR M-RING PROTEIN"/>
    <property type="match status" value="1"/>
</dbReference>
<evidence type="ECO:0000313" key="13">
    <source>
        <dbReference type="EMBL" id="MBM7716482.1"/>
    </source>
</evidence>
<feature type="domain" description="Flagellar M-ring C-terminal" evidence="12">
    <location>
        <begin position="255"/>
        <end position="413"/>
    </location>
</feature>
<dbReference type="PRINTS" id="PR01009">
    <property type="entry name" value="FLGMRINGFLIF"/>
</dbReference>
<dbReference type="InterPro" id="IPR006182">
    <property type="entry name" value="FliF_N_dom"/>
</dbReference>
<evidence type="ECO:0000256" key="6">
    <source>
        <dbReference type="ARBA" id="ARBA00022989"/>
    </source>
</evidence>
<dbReference type="InterPro" id="IPR013556">
    <property type="entry name" value="Flag_M-ring_C"/>
</dbReference>
<comment type="function">
    <text evidence="9">The M ring may be actively involved in energy transduction.</text>
</comment>
<dbReference type="PIRSF" id="PIRSF004862">
    <property type="entry name" value="FliF"/>
    <property type="match status" value="1"/>
</dbReference>
<dbReference type="PANTHER" id="PTHR30046">
    <property type="entry name" value="FLAGELLAR M-RING PROTEIN"/>
    <property type="match status" value="1"/>
</dbReference>
<evidence type="ECO:0000256" key="10">
    <source>
        <dbReference type="SAM" id="Phobius"/>
    </source>
</evidence>
<proteinExistence type="inferred from homology"/>
<keyword evidence="13" id="KW-0966">Cell projection</keyword>
<evidence type="ECO:0000256" key="7">
    <source>
        <dbReference type="ARBA" id="ARBA00023136"/>
    </source>
</evidence>
<gene>
    <name evidence="13" type="ORF">JOC94_003502</name>
</gene>
<reference evidence="13 14" key="1">
    <citation type="submission" date="2021-01" db="EMBL/GenBank/DDBJ databases">
        <title>Genomic Encyclopedia of Type Strains, Phase IV (KMG-IV): sequencing the most valuable type-strain genomes for metagenomic binning, comparative biology and taxonomic classification.</title>
        <authorList>
            <person name="Goeker M."/>
        </authorList>
    </citation>
    <scope>NUCLEOTIDE SEQUENCE [LARGE SCALE GENOMIC DNA]</scope>
    <source>
        <strain evidence="13 14">DSM 105453</strain>
    </source>
</reference>
<evidence type="ECO:0000256" key="9">
    <source>
        <dbReference type="PIRNR" id="PIRNR004862"/>
    </source>
</evidence>
<sequence length="532" mass="60006">MREKLEKQLQYIKNFWVERSKKQKILFISLLVIGLLLVVGLTYIFNRPSMVPLYTNLKAAETGSIKENLDSKGIKSEITDDGTTIKVPEGQAESLMVELAAEGIPKSGNIDYSFFSDNASFGMTDNEFNVIKLDAMQNELSEMIASVEGVDEAKVMINIPEKSVFVKEGDEKATASIVLQTQPGHEFTEKQIRSLYHLVSKSVPNLPTENIVIRNQYLEYYDLEESGLADNRLDQQMKIKDKIEKNIQRQVQQMLGTLTGFDKVVTLVTADIDFSQENREENLVTPVDEENMRGIAISAQRINEAYTGEEGVPGGVPQASDPADAGANQYVEGAGNNGEYEKSEETINYEVNKVRKEIVESPYKIRDLGIQVMVEPPDPEDENSFPEERVDDIRDILSTVVRTSIDKDPDVEVTDEEIENKVVVSVQPFNGKTAMDEEAKGSLLPWWAYIIFGLLVAIIATLIFLWIRSSKSREEAEEVEVVEQPEDTNADTDMKAELEPFEHRKQLEVFAQEKPEQFAELLRTWLADDEEA</sequence>
<keyword evidence="5 10" id="KW-0812">Transmembrane</keyword>
<keyword evidence="14" id="KW-1185">Reference proteome</keyword>
<dbReference type="InterPro" id="IPR000067">
    <property type="entry name" value="FlgMring_FliF"/>
</dbReference>
<comment type="caution">
    <text evidence="13">The sequence shown here is derived from an EMBL/GenBank/DDBJ whole genome shotgun (WGS) entry which is preliminary data.</text>
</comment>
<organism evidence="13 14">
    <name type="scientific">Siminovitchia thermophila</name>
    <dbReference type="NCBI Taxonomy" id="1245522"/>
    <lineage>
        <taxon>Bacteria</taxon>
        <taxon>Bacillati</taxon>
        <taxon>Bacillota</taxon>
        <taxon>Bacilli</taxon>
        <taxon>Bacillales</taxon>
        <taxon>Bacillaceae</taxon>
        <taxon>Siminovitchia</taxon>
    </lineage>
</organism>
<evidence type="ECO:0000313" key="14">
    <source>
        <dbReference type="Proteomes" id="UP000823485"/>
    </source>
</evidence>
<name>A0ABS2RA30_9BACI</name>
<dbReference type="RefSeq" id="WP_077111730.1">
    <property type="nucleotide sequence ID" value="NZ_JAFBFH010000027.1"/>
</dbReference>
<comment type="subcellular location">
    <subcellularLocation>
        <location evidence="1 9">Bacterial flagellum basal body</location>
    </subcellularLocation>
    <subcellularLocation>
        <location evidence="2">Cell membrane</location>
        <topology evidence="2">Multi-pass membrane protein</topology>
    </subcellularLocation>
</comment>
<evidence type="ECO:0000256" key="8">
    <source>
        <dbReference type="ARBA" id="ARBA00023143"/>
    </source>
</evidence>
<keyword evidence="6 10" id="KW-1133">Transmembrane helix</keyword>
<dbReference type="InterPro" id="IPR045851">
    <property type="entry name" value="AMP-bd_C_sf"/>
</dbReference>
<dbReference type="Pfam" id="PF01514">
    <property type="entry name" value="YscJ_FliF"/>
    <property type="match status" value="1"/>
</dbReference>
<accession>A0ABS2RA30</accession>
<dbReference type="EMBL" id="JAFBFH010000027">
    <property type="protein sequence ID" value="MBM7716482.1"/>
    <property type="molecule type" value="Genomic_DNA"/>
</dbReference>
<evidence type="ECO:0000256" key="2">
    <source>
        <dbReference type="ARBA" id="ARBA00004651"/>
    </source>
</evidence>
<dbReference type="InterPro" id="IPR043427">
    <property type="entry name" value="YscJ/FliF"/>
</dbReference>
<comment type="similarity">
    <text evidence="3 9">Belongs to the FliF family.</text>
</comment>
<dbReference type="Proteomes" id="UP000823485">
    <property type="component" value="Unassembled WGS sequence"/>
</dbReference>
<protein>
    <recommendedName>
        <fullName evidence="9">Flagellar M-ring protein</fullName>
    </recommendedName>
</protein>
<keyword evidence="4" id="KW-1003">Cell membrane</keyword>
<dbReference type="Pfam" id="PF08345">
    <property type="entry name" value="YscJ_FliF_C"/>
    <property type="match status" value="1"/>
</dbReference>
<evidence type="ECO:0000256" key="1">
    <source>
        <dbReference type="ARBA" id="ARBA00004117"/>
    </source>
</evidence>
<feature type="domain" description="Flagellar M-ring N-terminal" evidence="11">
    <location>
        <begin position="46"/>
        <end position="219"/>
    </location>
</feature>
<evidence type="ECO:0000256" key="5">
    <source>
        <dbReference type="ARBA" id="ARBA00022692"/>
    </source>
</evidence>
<feature type="transmembrane region" description="Helical" evidence="10">
    <location>
        <begin position="25"/>
        <end position="45"/>
    </location>
</feature>
<evidence type="ECO:0000259" key="12">
    <source>
        <dbReference type="Pfam" id="PF08345"/>
    </source>
</evidence>
<dbReference type="NCBIfam" id="TIGR00206">
    <property type="entry name" value="fliF"/>
    <property type="match status" value="1"/>
</dbReference>
<keyword evidence="7 10" id="KW-0472">Membrane</keyword>
<keyword evidence="13" id="KW-0282">Flagellum</keyword>
<evidence type="ECO:0000256" key="4">
    <source>
        <dbReference type="ARBA" id="ARBA00022475"/>
    </source>
</evidence>
<evidence type="ECO:0000259" key="11">
    <source>
        <dbReference type="Pfam" id="PF01514"/>
    </source>
</evidence>